<feature type="compositionally biased region" description="Gly residues" evidence="1">
    <location>
        <begin position="25"/>
        <end position="43"/>
    </location>
</feature>
<dbReference type="Proteomes" id="UP001519305">
    <property type="component" value="Unassembled WGS sequence"/>
</dbReference>
<evidence type="ECO:0000256" key="1">
    <source>
        <dbReference type="SAM" id="MobiDB-lite"/>
    </source>
</evidence>
<feature type="compositionally biased region" description="Gly residues" evidence="1">
    <location>
        <begin position="9"/>
        <end position="18"/>
    </location>
</feature>
<keyword evidence="2" id="KW-1133">Transmembrane helix</keyword>
<protein>
    <submittedName>
        <fullName evidence="3">Uncharacterized protein</fullName>
    </submittedName>
</protein>
<keyword evidence="2" id="KW-0472">Membrane</keyword>
<sequence>MNDQRWNNGGSGGPGGHGQPNPYAGGPGGFGGPTGPGGPGGHGQPNPYAGGPGGQGGFGEPAGPGGPGGPSGTGGLGYPGMGNGPGMPNGPYGEQPQGQPEQGKKKSPLMPILIIAAVVVLVLGGVVVATFFGSDDDIVTAGQSSEDTDDADGSGSGSDSDADADSGGGSSNGSDSDSGTGSGSGSDRDSGSSSDADPVPAVGDCVVRLAEAGERIDTLDFPEVVDCDDPDAVFEVLHVRRDSSGQRCVDVPGATDALSYSHGPVEAFCLAKVGDDKSRNINGIKVGECAEPAGDVMYRTECGAPGSYRVVATYDDPGPMQAEYEGAIPQCVDAGAPEATMVFQWGVADTYDSVEEYQRGICLVEAG</sequence>
<organism evidence="3 4">
    <name type="scientific">Corynebacterium freneyi</name>
    <dbReference type="NCBI Taxonomy" id="134034"/>
    <lineage>
        <taxon>Bacteria</taxon>
        <taxon>Bacillati</taxon>
        <taxon>Actinomycetota</taxon>
        <taxon>Actinomycetes</taxon>
        <taxon>Mycobacteriales</taxon>
        <taxon>Corynebacteriaceae</taxon>
        <taxon>Corynebacterium</taxon>
    </lineage>
</organism>
<evidence type="ECO:0000256" key="2">
    <source>
        <dbReference type="SAM" id="Phobius"/>
    </source>
</evidence>
<feature type="compositionally biased region" description="Low complexity" evidence="1">
    <location>
        <begin position="89"/>
        <end position="101"/>
    </location>
</feature>
<evidence type="ECO:0000313" key="3">
    <source>
        <dbReference type="EMBL" id="MBP2333785.1"/>
    </source>
</evidence>
<feature type="transmembrane region" description="Helical" evidence="2">
    <location>
        <begin position="112"/>
        <end position="133"/>
    </location>
</feature>
<gene>
    <name evidence="3" type="ORF">JOF33_002484</name>
</gene>
<keyword evidence="4" id="KW-1185">Reference proteome</keyword>
<feature type="compositionally biased region" description="Gly residues" evidence="1">
    <location>
        <begin position="50"/>
        <end position="87"/>
    </location>
</feature>
<feature type="region of interest" description="Disordered" evidence="1">
    <location>
        <begin position="141"/>
        <end position="200"/>
    </location>
</feature>
<dbReference type="EMBL" id="JAGINY010000001">
    <property type="protein sequence ID" value="MBP2333785.1"/>
    <property type="molecule type" value="Genomic_DNA"/>
</dbReference>
<name>A0ABS4UB60_9CORY</name>
<dbReference type="RefSeq" id="WP_209654402.1">
    <property type="nucleotide sequence ID" value="NZ_CP047357.1"/>
</dbReference>
<evidence type="ECO:0000313" key="4">
    <source>
        <dbReference type="Proteomes" id="UP001519305"/>
    </source>
</evidence>
<keyword evidence="2" id="KW-0812">Transmembrane</keyword>
<comment type="caution">
    <text evidence="3">The sequence shown here is derived from an EMBL/GenBank/DDBJ whole genome shotgun (WGS) entry which is preliminary data.</text>
</comment>
<reference evidence="3 4" key="1">
    <citation type="submission" date="2021-03" db="EMBL/GenBank/DDBJ databases">
        <title>Sequencing the genomes of 1000 actinobacteria strains.</title>
        <authorList>
            <person name="Klenk H.-P."/>
        </authorList>
    </citation>
    <scope>NUCLEOTIDE SEQUENCE [LARGE SCALE GENOMIC DNA]</scope>
    <source>
        <strain evidence="3 4">DSM 44506</strain>
    </source>
</reference>
<feature type="region of interest" description="Disordered" evidence="1">
    <location>
        <begin position="1"/>
        <end position="105"/>
    </location>
</feature>
<accession>A0ABS4UB60</accession>
<proteinExistence type="predicted"/>